<dbReference type="PANTHER" id="PTHR39323:SF1">
    <property type="entry name" value="BLR1149 PROTEIN"/>
    <property type="match status" value="1"/>
</dbReference>
<keyword evidence="3" id="KW-1185">Reference proteome</keyword>
<dbReference type="Gene3D" id="3.60.21.10">
    <property type="match status" value="1"/>
</dbReference>
<name>A0A246B9D8_9FLAO</name>
<dbReference type="Proteomes" id="UP000197587">
    <property type="component" value="Unassembled WGS sequence"/>
</dbReference>
<organism evidence="2 3">
    <name type="scientific">Kaistella haifensis DSM 19056</name>
    <dbReference type="NCBI Taxonomy" id="1450526"/>
    <lineage>
        <taxon>Bacteria</taxon>
        <taxon>Pseudomonadati</taxon>
        <taxon>Bacteroidota</taxon>
        <taxon>Flavobacteriia</taxon>
        <taxon>Flavobacteriales</taxon>
        <taxon>Weeksellaceae</taxon>
        <taxon>Chryseobacterium group</taxon>
        <taxon>Kaistella</taxon>
    </lineage>
</organism>
<dbReference type="InterPro" id="IPR029052">
    <property type="entry name" value="Metallo-depent_PP-like"/>
</dbReference>
<dbReference type="NCBIfam" id="TIGR04123">
    <property type="entry name" value="P_estr_lig_assc"/>
    <property type="match status" value="1"/>
</dbReference>
<dbReference type="InterPro" id="IPR024173">
    <property type="entry name" value="Pesterase_MJ0037-like"/>
</dbReference>
<dbReference type="InterPro" id="IPR026336">
    <property type="entry name" value="PdeM-like"/>
</dbReference>
<accession>A0A246B9D8</accession>
<evidence type="ECO:0000259" key="1">
    <source>
        <dbReference type="Pfam" id="PF00149"/>
    </source>
</evidence>
<dbReference type="GO" id="GO:0016787">
    <property type="term" value="F:hydrolase activity"/>
    <property type="evidence" value="ECO:0007669"/>
    <property type="project" value="InterPro"/>
</dbReference>
<protein>
    <recommendedName>
        <fullName evidence="1">Calcineurin-like phosphoesterase domain-containing protein</fullName>
    </recommendedName>
</protein>
<evidence type="ECO:0000313" key="3">
    <source>
        <dbReference type="Proteomes" id="UP000197587"/>
    </source>
</evidence>
<proteinExistence type="predicted"/>
<dbReference type="SUPFAM" id="SSF56300">
    <property type="entry name" value="Metallo-dependent phosphatases"/>
    <property type="match status" value="1"/>
</dbReference>
<sequence>MMLAEKKILIRNQSFILTNQRAMFWEESSALIFSDLHLGKTAHFRKNGIALPDNLIQNDLQRLGDLIHHFQPQKLIIVGDFLHAGKNSELYIFHTWKIQFPILKIILIKGNHDRLSKDHLQKLGVDEIYATYEEDELIFSHEKLENQEKFVISGHFHPGVRVKTAVHRFLRFPSYIVTPQQLILPAFSSFTGLDTKNHPEKCQYFFFTEDGLYEI</sequence>
<feature type="domain" description="Calcineurin-like phosphoesterase" evidence="1">
    <location>
        <begin position="31"/>
        <end position="142"/>
    </location>
</feature>
<dbReference type="Pfam" id="PF00149">
    <property type="entry name" value="Metallophos"/>
    <property type="match status" value="1"/>
</dbReference>
<gene>
    <name evidence="2" type="ORF">AP75_07485</name>
</gene>
<reference evidence="2 3" key="1">
    <citation type="submission" date="2014-01" db="EMBL/GenBank/DDBJ databases">
        <authorList>
            <consortium name="Genome Consortium for Active Teaching"/>
            <person name="Sontag T.C."/>
            <person name="Newman J.D."/>
        </authorList>
    </citation>
    <scope>NUCLEOTIDE SEQUENCE [LARGE SCALE GENOMIC DNA]</scope>
    <source>
        <strain evidence="2 3">DSM 19056</strain>
    </source>
</reference>
<evidence type="ECO:0000313" key="2">
    <source>
        <dbReference type="EMBL" id="OWK98121.1"/>
    </source>
</evidence>
<reference evidence="2 3" key="2">
    <citation type="submission" date="2017-05" db="EMBL/GenBank/DDBJ databases">
        <title>Genome of Chryseobacterium haifense.</title>
        <authorList>
            <person name="Newman J.D."/>
        </authorList>
    </citation>
    <scope>NUCLEOTIDE SEQUENCE [LARGE SCALE GENOMIC DNA]</scope>
    <source>
        <strain evidence="2 3">DSM 19056</strain>
    </source>
</reference>
<dbReference type="AlphaFoldDB" id="A0A246B9D8"/>
<dbReference type="InterPro" id="IPR004843">
    <property type="entry name" value="Calcineurin-like_PHP"/>
</dbReference>
<dbReference type="EMBL" id="JASZ02000013">
    <property type="protein sequence ID" value="OWK98121.1"/>
    <property type="molecule type" value="Genomic_DNA"/>
</dbReference>
<dbReference type="PIRSF" id="PIRSF000887">
    <property type="entry name" value="Pesterase_MJ0037"/>
    <property type="match status" value="1"/>
</dbReference>
<dbReference type="RefSeq" id="WP_031504685.1">
    <property type="nucleotide sequence ID" value="NZ_JASZ02000013.1"/>
</dbReference>
<dbReference type="PANTHER" id="PTHR39323">
    <property type="entry name" value="BLR1149 PROTEIN"/>
    <property type="match status" value="1"/>
</dbReference>
<comment type="caution">
    <text evidence="2">The sequence shown here is derived from an EMBL/GenBank/DDBJ whole genome shotgun (WGS) entry which is preliminary data.</text>
</comment>